<dbReference type="EMBL" id="NMWX01000102">
    <property type="protein sequence ID" value="OZF86361.1"/>
    <property type="molecule type" value="Genomic_DNA"/>
</dbReference>
<dbReference type="PROSITE" id="PS51776">
    <property type="entry name" value="RH1"/>
    <property type="match status" value="1"/>
</dbReference>
<dbReference type="InterPro" id="IPR032486">
    <property type="entry name" value="JIP_LZII"/>
</dbReference>
<feature type="non-terminal residue" evidence="10">
    <location>
        <position position="1"/>
    </location>
</feature>
<evidence type="ECO:0000259" key="7">
    <source>
        <dbReference type="PROSITE" id="PS51776"/>
    </source>
</evidence>
<keyword evidence="4 5" id="KW-0175">Coiled coil</keyword>
<comment type="caution">
    <text evidence="10">The sequence shown here is derived from an EMBL/GenBank/DDBJ whole genome shotgun (WGS) entry which is preliminary data.</text>
</comment>
<dbReference type="GO" id="GO:0030159">
    <property type="term" value="F:signaling receptor complex adaptor activity"/>
    <property type="evidence" value="ECO:0007669"/>
    <property type="project" value="TreeGrafter"/>
</dbReference>
<dbReference type="GO" id="GO:0005737">
    <property type="term" value="C:cytoplasm"/>
    <property type="evidence" value="ECO:0007669"/>
    <property type="project" value="UniProtKB-SubCell"/>
</dbReference>
<dbReference type="PROSITE" id="PS51777">
    <property type="entry name" value="RH2"/>
    <property type="match status" value="1"/>
</dbReference>
<evidence type="ECO:0000256" key="4">
    <source>
        <dbReference type="ARBA" id="ARBA00023054"/>
    </source>
</evidence>
<dbReference type="EMBL" id="WUAV01000003">
    <property type="protein sequence ID" value="KAF1761204.1"/>
    <property type="molecule type" value="Genomic_DNA"/>
</dbReference>
<feature type="coiled-coil region" evidence="5">
    <location>
        <begin position="85"/>
        <end position="179"/>
    </location>
</feature>
<accession>A0A260ZKY1</accession>
<dbReference type="GO" id="GO:0019894">
    <property type="term" value="F:kinesin binding"/>
    <property type="evidence" value="ECO:0007669"/>
    <property type="project" value="TreeGrafter"/>
</dbReference>
<dbReference type="Pfam" id="PF16471">
    <property type="entry name" value="JIP_LZII"/>
    <property type="match status" value="1"/>
</dbReference>
<proteinExistence type="inferred from homology"/>
<dbReference type="GO" id="GO:0016192">
    <property type="term" value="P:vesicle-mediated transport"/>
    <property type="evidence" value="ECO:0007669"/>
    <property type="project" value="TreeGrafter"/>
</dbReference>
<organism evidence="10 11">
    <name type="scientific">Caenorhabditis remanei</name>
    <name type="common">Caenorhabditis vulgaris</name>
    <dbReference type="NCBI Taxonomy" id="31234"/>
    <lineage>
        <taxon>Eukaryota</taxon>
        <taxon>Metazoa</taxon>
        <taxon>Ecdysozoa</taxon>
        <taxon>Nematoda</taxon>
        <taxon>Chromadorea</taxon>
        <taxon>Rhabditida</taxon>
        <taxon>Rhabditina</taxon>
        <taxon>Rhabditomorpha</taxon>
        <taxon>Rhabditoidea</taxon>
        <taxon>Rhabditidae</taxon>
        <taxon>Peloderinae</taxon>
        <taxon>Caenorhabditis</taxon>
    </lineage>
</organism>
<dbReference type="FunFam" id="1.20.5.1000:FF:000001">
    <property type="entry name" value="C-Jun-amino-terminal kinase-interacting protein 3 isoform X2"/>
    <property type="match status" value="1"/>
</dbReference>
<dbReference type="GO" id="GO:0005078">
    <property type="term" value="F:MAP-kinase scaffold activity"/>
    <property type="evidence" value="ECO:0007669"/>
    <property type="project" value="InterPro"/>
</dbReference>
<dbReference type="InterPro" id="IPR039911">
    <property type="entry name" value="JIP3/JIP4"/>
</dbReference>
<reference evidence="10" key="1">
    <citation type="submission" date="2017-08" db="EMBL/GenBank/DDBJ databases">
        <authorList>
            <person name="de Groot N.N."/>
        </authorList>
    </citation>
    <scope>NUCLEOTIDE SEQUENCE [LARGE SCALE GENOMIC DNA]</scope>
    <source>
        <strain evidence="10">PX439</strain>
    </source>
</reference>
<evidence type="ECO:0000313" key="11">
    <source>
        <dbReference type="Proteomes" id="UP000216624"/>
    </source>
</evidence>
<dbReference type="GO" id="GO:0008432">
    <property type="term" value="F:JUN kinase binding"/>
    <property type="evidence" value="ECO:0007669"/>
    <property type="project" value="TreeGrafter"/>
</dbReference>
<comment type="similarity">
    <text evidence="2">Belongs to the JIP scaffold family.</text>
</comment>
<evidence type="ECO:0000256" key="6">
    <source>
        <dbReference type="SAM" id="MobiDB-lite"/>
    </source>
</evidence>
<reference evidence="9 12" key="3">
    <citation type="submission" date="2019-12" db="EMBL/GenBank/DDBJ databases">
        <title>Chromosome-level assembly of the Caenorhabditis remanei genome.</title>
        <authorList>
            <person name="Teterina A.A."/>
            <person name="Willis J.H."/>
            <person name="Phillips P.C."/>
        </authorList>
    </citation>
    <scope>NUCLEOTIDE SEQUENCE [LARGE SCALE GENOMIC DNA]</scope>
    <source>
        <strain evidence="9 12">PX506</strain>
        <tissue evidence="9">Whole organism</tissue>
    </source>
</reference>
<feature type="region of interest" description="Disordered" evidence="6">
    <location>
        <begin position="1"/>
        <end position="36"/>
    </location>
</feature>
<dbReference type="PANTHER" id="PTHR13886:SF4">
    <property type="entry name" value="JNK-INTERACTING PROTEIN 3"/>
    <property type="match status" value="1"/>
</dbReference>
<dbReference type="InterPro" id="IPR011047">
    <property type="entry name" value="Quinoprotein_ADH-like_sf"/>
</dbReference>
<dbReference type="Gene3D" id="1.20.5.1000">
    <property type="entry name" value="arf6 gtpase in complex with a specific effector, jip4"/>
    <property type="match status" value="1"/>
</dbReference>
<dbReference type="Proteomes" id="UP000216624">
    <property type="component" value="Unassembled WGS sequence"/>
</dbReference>
<reference evidence="11" key="2">
    <citation type="submission" date="2017-08" db="EMBL/GenBank/DDBJ databases">
        <authorList>
            <person name="Fierst J.L."/>
        </authorList>
    </citation>
    <scope>NUCLEOTIDE SEQUENCE [LARGE SCALE GENOMIC DNA]</scope>
    <source>
        <strain evidence="11">PX439</strain>
    </source>
</reference>
<dbReference type="Gene3D" id="1.20.58.1770">
    <property type="match status" value="1"/>
</dbReference>
<dbReference type="Pfam" id="PF19056">
    <property type="entry name" value="WD40_2"/>
    <property type="match status" value="1"/>
</dbReference>
<protein>
    <submittedName>
        <fullName evidence="10">Uncharacterized protein</fullName>
    </submittedName>
</protein>
<evidence type="ECO:0000313" key="9">
    <source>
        <dbReference type="EMBL" id="KAF1761204.1"/>
    </source>
</evidence>
<sequence length="1220" mass="137539">MASNLSPVNEMADSITSSTPSEIVYGGTGSPDEHRTMSDKVQSMASAIYRELETMIKVHGEENVKTLMPLVVNILESLDLAYLERDEQTADLEMLKEDNEQLQTQYEREKALRKQTEQKYIEIEDTLIGQNKELDKKIESLESIMRMLELKAKNATDHANRLEEREAEQKLEFDRLHERYNTLLRTHVDHMERTKYLMGSEKFELMQNMPLPNLQLRNKMGMAASVDASSIRGVSDLISAHMTQSTTMDVNLANHISNEDWQDEFSSDVEPSPRDLPPPASETLSSPVLAKEPTPKHDVASPRQSEEEADETASVEPKENSDLLGADLTDDEADWNGLGLKPRRRRHDDILDDDDTSDDGSLVNDTFIGMGREVENLIKENSELLDMKNALNIVKNDLINQVDELNSENMILRDENMSRQMVSEKMQEQIARLEEEVKTMKQKLMEKENEQEEEDVPMAMRKRFTRSEMQRVLMDRNAYKEKLMELEESIKWTEMQRAKKMQQQQQNVNQKKSGGIWEFFSSLLGESVTPPASARGNRTTSSRSKMTRSVEYIDPDMISERRAAERREQYKLVREHVKKEDGRVEAYGWSFPNVDADVSSVPIPVCCRPLLDNEPSLKVWCATGVVLRGGRDEKGQWIVGDPIYFAPASMKKAKTNARSELEDEIQRARNLDARESELDEWQSSSLVWVASSNQGKSLIAVLDANNPNNIIETFPACDSHLLCIQAVSGVMEGEPEMNEEHSKKYLSGGGKVKELPEGLDGTDLGACEWVELRKMEDSEDGVPTYCSNDMKPSPKRTRDFSISEVAPIDPSVAPVKAKTKLSRVSESVVPDETPKVIPLEKLKKEPAPPANRPAGRAALPPHIRDAMSKYDGVSGQMSGALPTVWMGGQNQYIYIHSAVTAWKQCLRRIKMPDAVLSIVHYKGRIFAALANGTIAIFHRNKHGEWSDEGYHSLRVGSATSSVRSLCLVSTNIWATYKNCVVVIDAESLQIVKVFAAHPRKDSQVRNMQWIGAGVWLSIRLDSTLRLYHAHTYEHLQDVDIEPYVTKMLGTSKLDFSYMRTTALLVSNRRLWIGTGTGVIISVPFSGQLEKKVEIKDSKRPAGPGGLVRVYGTSSENVTDEKSNDDFIPYCNLSHAQLSFHGHKDSVKFFLGVPGASKNGEDESVEVTLRRMLIMSGGDGYIDFRIGEENEPELTGQSIRPRDMSHLIIWEIDAELPILSK</sequence>
<feature type="region of interest" description="Disordered" evidence="6">
    <location>
        <begin position="261"/>
        <end position="340"/>
    </location>
</feature>
<comment type="subcellular location">
    <subcellularLocation>
        <location evidence="1">Cytoplasm</location>
    </subcellularLocation>
</comment>
<feature type="region of interest" description="Disordered" evidence="6">
    <location>
        <begin position="780"/>
        <end position="799"/>
    </location>
</feature>
<feature type="coiled-coil region" evidence="5">
    <location>
        <begin position="388"/>
        <end position="496"/>
    </location>
</feature>
<dbReference type="Pfam" id="PF09744">
    <property type="entry name" value="RH1"/>
    <property type="match status" value="1"/>
</dbReference>
<dbReference type="AlphaFoldDB" id="A0A260ZKY1"/>
<dbReference type="InterPro" id="IPR034743">
    <property type="entry name" value="RH1"/>
</dbReference>
<gene>
    <name evidence="10" type="ORF">FL82_15057</name>
    <name evidence="9" type="ORF">GCK72_009458</name>
</gene>
<evidence type="ECO:0000256" key="1">
    <source>
        <dbReference type="ARBA" id="ARBA00004496"/>
    </source>
</evidence>
<feature type="domain" description="RH2" evidence="8">
    <location>
        <begin position="461"/>
        <end position="547"/>
    </location>
</feature>
<dbReference type="Proteomes" id="UP000483820">
    <property type="component" value="Chromosome III"/>
</dbReference>
<evidence type="ECO:0000256" key="2">
    <source>
        <dbReference type="ARBA" id="ARBA00009866"/>
    </source>
</evidence>
<keyword evidence="3" id="KW-0963">Cytoplasm</keyword>
<dbReference type="PANTHER" id="PTHR13886">
    <property type="entry name" value="JNK/SAPK-ASSOCIATED PROTEIN"/>
    <property type="match status" value="1"/>
</dbReference>
<evidence type="ECO:0000256" key="5">
    <source>
        <dbReference type="SAM" id="Coils"/>
    </source>
</evidence>
<evidence type="ECO:0000313" key="12">
    <source>
        <dbReference type="Proteomes" id="UP000483820"/>
    </source>
</evidence>
<dbReference type="SUPFAM" id="SSF50998">
    <property type="entry name" value="Quinoprotein alcohol dehydrogenase-like"/>
    <property type="match status" value="1"/>
</dbReference>
<feature type="compositionally biased region" description="Basic and acidic residues" evidence="6">
    <location>
        <begin position="293"/>
        <end position="306"/>
    </location>
</feature>
<evidence type="ECO:0000313" key="10">
    <source>
        <dbReference type="EMBL" id="OZF86361.1"/>
    </source>
</evidence>
<dbReference type="InterPro" id="IPR034744">
    <property type="entry name" value="RH2"/>
</dbReference>
<name>A0A260ZKY1_CAERE</name>
<evidence type="ECO:0000259" key="8">
    <source>
        <dbReference type="PROSITE" id="PS51777"/>
    </source>
</evidence>
<keyword evidence="11" id="KW-1185">Reference proteome</keyword>
<evidence type="ECO:0000256" key="3">
    <source>
        <dbReference type="ARBA" id="ARBA00022490"/>
    </source>
</evidence>
<feature type="domain" description="RH1" evidence="7">
    <location>
        <begin position="24"/>
        <end position="112"/>
    </location>
</feature>